<dbReference type="SUPFAM" id="SSF57667">
    <property type="entry name" value="beta-beta-alpha zinc fingers"/>
    <property type="match status" value="3"/>
</dbReference>
<dbReference type="FunFam" id="3.30.160.60:FF:000328">
    <property type="entry name" value="Zinc finger protein 1079"/>
    <property type="match status" value="1"/>
</dbReference>
<dbReference type="FunFam" id="3.30.160.60:FF:002325">
    <property type="entry name" value="Si:cabz01021430.2"/>
    <property type="match status" value="1"/>
</dbReference>
<evidence type="ECO:0000313" key="8">
    <source>
        <dbReference type="Ensembl" id="ENSCCRP00000133751.1"/>
    </source>
</evidence>
<dbReference type="AlphaFoldDB" id="A0A9J7ZSZ7"/>
<dbReference type="PROSITE" id="PS50157">
    <property type="entry name" value="ZINC_FINGER_C2H2_2"/>
    <property type="match status" value="5"/>
</dbReference>
<organism evidence="8 9">
    <name type="scientific">Cyprinus carpio carpio</name>
    <dbReference type="NCBI Taxonomy" id="630221"/>
    <lineage>
        <taxon>Eukaryota</taxon>
        <taxon>Metazoa</taxon>
        <taxon>Chordata</taxon>
        <taxon>Craniata</taxon>
        <taxon>Vertebrata</taxon>
        <taxon>Euteleostomi</taxon>
        <taxon>Actinopterygii</taxon>
        <taxon>Neopterygii</taxon>
        <taxon>Teleostei</taxon>
        <taxon>Ostariophysi</taxon>
        <taxon>Cypriniformes</taxon>
        <taxon>Cyprinidae</taxon>
        <taxon>Cyprininae</taxon>
        <taxon>Cyprinus</taxon>
    </lineage>
</organism>
<evidence type="ECO:0000256" key="2">
    <source>
        <dbReference type="ARBA" id="ARBA00022737"/>
    </source>
</evidence>
<keyword evidence="1" id="KW-0479">Metal-binding</keyword>
<keyword evidence="5" id="KW-0539">Nucleus</keyword>
<dbReference type="FunFam" id="3.30.160.60:FF:000912">
    <property type="entry name" value="Zinc finger protein 660"/>
    <property type="match status" value="1"/>
</dbReference>
<evidence type="ECO:0000256" key="5">
    <source>
        <dbReference type="ARBA" id="ARBA00023242"/>
    </source>
</evidence>
<evidence type="ECO:0000259" key="7">
    <source>
        <dbReference type="PROSITE" id="PS50157"/>
    </source>
</evidence>
<dbReference type="SMART" id="SM00355">
    <property type="entry name" value="ZnF_C2H2"/>
    <property type="match status" value="5"/>
</dbReference>
<keyword evidence="3 6" id="KW-0863">Zinc-finger</keyword>
<dbReference type="Pfam" id="PF00096">
    <property type="entry name" value="zf-C2H2"/>
    <property type="match status" value="5"/>
</dbReference>
<dbReference type="GeneTree" id="ENSGT01150000286981"/>
<feature type="domain" description="C2H2-type" evidence="7">
    <location>
        <begin position="111"/>
        <end position="138"/>
    </location>
</feature>
<dbReference type="PANTHER" id="PTHR14003">
    <property type="entry name" value="TRANSCRIPTIONAL REPRESSOR PROTEIN YY"/>
    <property type="match status" value="1"/>
</dbReference>
<evidence type="ECO:0000256" key="3">
    <source>
        <dbReference type="ARBA" id="ARBA00022771"/>
    </source>
</evidence>
<evidence type="ECO:0000256" key="6">
    <source>
        <dbReference type="PROSITE-ProRule" id="PRU00042"/>
    </source>
</evidence>
<proteinExistence type="predicted"/>
<dbReference type="GO" id="GO:0008270">
    <property type="term" value="F:zinc ion binding"/>
    <property type="evidence" value="ECO:0007669"/>
    <property type="project" value="UniProtKB-KW"/>
</dbReference>
<sequence length="236" mass="28022">MAFIKEESEDVKIEETFRVKHEDTEEQTDLMVLKEESEVLAEMEEKDHFEKIHHDFKNGENFCETEKTFSPKRAQKTKLNSYFTCHQCGKSFNQKGSLKSHMRVHTREKPYTCTQCGKSFTYKHTLNDHMRIHTGEKPFICQQCGKHFTQKQNLAVHMRIHTGEKPYTCHQCGQNFKHNKNLYTHIRSHAREIPFTCKLCGTKFSNKEILNAHVRIDTENEFTCQHMCLMWMKLRT</sequence>
<dbReference type="FunFam" id="3.30.160.60:FF:002282">
    <property type="entry name" value="Wu:fb97d07 protein"/>
    <property type="match status" value="1"/>
</dbReference>
<dbReference type="FunFam" id="3.30.160.60:FF:000100">
    <property type="entry name" value="Zinc finger 45-like"/>
    <property type="match status" value="1"/>
</dbReference>
<reference evidence="8" key="2">
    <citation type="submission" date="2025-09" db="UniProtKB">
        <authorList>
            <consortium name="Ensembl"/>
        </authorList>
    </citation>
    <scope>IDENTIFICATION</scope>
</reference>
<evidence type="ECO:0000256" key="4">
    <source>
        <dbReference type="ARBA" id="ARBA00022833"/>
    </source>
</evidence>
<dbReference type="PANTHER" id="PTHR14003:SF23">
    <property type="entry name" value="ZINC FINGER PROTEIN 143"/>
    <property type="match status" value="1"/>
</dbReference>
<feature type="domain" description="C2H2-type" evidence="7">
    <location>
        <begin position="83"/>
        <end position="110"/>
    </location>
</feature>
<dbReference type="Ensembl" id="ENSCCRT00000136210.1">
    <property type="protein sequence ID" value="ENSCCRP00000133751.1"/>
    <property type="gene ID" value="ENSCCRG00000063945.1"/>
</dbReference>
<keyword evidence="9" id="KW-1185">Reference proteome</keyword>
<dbReference type="Proteomes" id="UP001108240">
    <property type="component" value="Unplaced"/>
</dbReference>
<accession>A0A9J7ZSZ7</accession>
<dbReference type="Gene3D" id="3.30.160.60">
    <property type="entry name" value="Classic Zinc Finger"/>
    <property type="match status" value="5"/>
</dbReference>
<evidence type="ECO:0000313" key="9">
    <source>
        <dbReference type="Proteomes" id="UP001108240"/>
    </source>
</evidence>
<keyword evidence="2" id="KW-0677">Repeat</keyword>
<protein>
    <recommendedName>
        <fullName evidence="7">C2H2-type domain-containing protein</fullName>
    </recommendedName>
</protein>
<reference evidence="8" key="1">
    <citation type="submission" date="2025-08" db="UniProtKB">
        <authorList>
            <consortium name="Ensembl"/>
        </authorList>
    </citation>
    <scope>IDENTIFICATION</scope>
</reference>
<dbReference type="GO" id="GO:0000785">
    <property type="term" value="C:chromatin"/>
    <property type="evidence" value="ECO:0007669"/>
    <property type="project" value="TreeGrafter"/>
</dbReference>
<feature type="domain" description="C2H2-type" evidence="7">
    <location>
        <begin position="139"/>
        <end position="166"/>
    </location>
</feature>
<dbReference type="InterPro" id="IPR013087">
    <property type="entry name" value="Znf_C2H2_type"/>
</dbReference>
<feature type="domain" description="C2H2-type" evidence="7">
    <location>
        <begin position="195"/>
        <end position="222"/>
    </location>
</feature>
<keyword evidence="4" id="KW-0862">Zinc</keyword>
<dbReference type="GO" id="GO:0005667">
    <property type="term" value="C:transcription regulator complex"/>
    <property type="evidence" value="ECO:0007669"/>
    <property type="project" value="TreeGrafter"/>
</dbReference>
<dbReference type="InterPro" id="IPR036236">
    <property type="entry name" value="Znf_C2H2_sf"/>
</dbReference>
<name>A0A9J7ZSZ7_CYPCA</name>
<dbReference type="GO" id="GO:0000978">
    <property type="term" value="F:RNA polymerase II cis-regulatory region sequence-specific DNA binding"/>
    <property type="evidence" value="ECO:0007669"/>
    <property type="project" value="TreeGrafter"/>
</dbReference>
<dbReference type="PROSITE" id="PS00028">
    <property type="entry name" value="ZINC_FINGER_C2H2_1"/>
    <property type="match status" value="4"/>
</dbReference>
<dbReference type="GO" id="GO:0000981">
    <property type="term" value="F:DNA-binding transcription factor activity, RNA polymerase II-specific"/>
    <property type="evidence" value="ECO:0007669"/>
    <property type="project" value="TreeGrafter"/>
</dbReference>
<feature type="domain" description="C2H2-type" evidence="7">
    <location>
        <begin position="167"/>
        <end position="194"/>
    </location>
</feature>
<dbReference type="GO" id="GO:0031519">
    <property type="term" value="C:PcG protein complex"/>
    <property type="evidence" value="ECO:0007669"/>
    <property type="project" value="TreeGrafter"/>
</dbReference>
<evidence type="ECO:0000256" key="1">
    <source>
        <dbReference type="ARBA" id="ARBA00022723"/>
    </source>
</evidence>